<protein>
    <submittedName>
        <fullName evidence="2">Exopolysaccharide biosynthesis protein YbjH</fullName>
    </submittedName>
</protein>
<dbReference type="InterPro" id="IPR010344">
    <property type="entry name" value="YbjH"/>
</dbReference>
<keyword evidence="3" id="KW-1185">Reference proteome</keyword>
<dbReference type="AlphaFoldDB" id="A0A521F9Y4"/>
<evidence type="ECO:0000313" key="3">
    <source>
        <dbReference type="Proteomes" id="UP000316030"/>
    </source>
</evidence>
<sequence>MATLLITGSALAQDVPFFGLYGTPGLIDMPSADMAPDATLSTSMSHFAGTTRSTITFQVAPRLTASFRYTAIKELYLRGWDQDTYYDRSFDVRYQLLTETDRRPAVAIGLQDFIGTGLYGGEYIVASKNITPRLRLTGGLGWGRLGSYGSFATTGTRPNEVIGEGGIPTYDRWFRGDVAAFGGVAYKMTDRLTLKAEYSSDAYDDEQKSGNTNPSGTTYGPVFDRKSPWNFGIDYRLRSGAQLSLYSLYGSEIGALLTLHANPRQSSYPSGTEPAPLPIAPRSAKAKTDLGWQNDTDVVNSLPVRMRKSLEGQGLRYEGMQVTATSATLRLGNARYGDEPEAIGRAARAMSRILPGSVETFVIVPVVKGMEMSAITLNRSDLERLENAPADQMLARMGIQDGLRRAPALEGGIQQRLNWSISPYMQLSVFDPDNPVRYDLGIRAKARYQLSPNWVLSGSLAKKLNGNLDSVTRAIPSGLPRVRTDYAQYSREGDPALEYLTLAHYGRPGQNLYSRVTMGYLEAMYAGVSGEILWKPVNSRLALGAELNWVRPRDFDQMFGLRSRVTSSGTIPEFNGHVSAYYAFGNGFHGQLDVGSYLAGDLGATVSLDREFANGWRVGAYATFTDANIDDFGEGSFDKGIRVTIPFGWALGKPARQSNTINIQSLTRDGGARLNVNERLYESVRDYHQPELAREWGRFWR</sequence>
<evidence type="ECO:0000256" key="1">
    <source>
        <dbReference type="SAM" id="MobiDB-lite"/>
    </source>
</evidence>
<dbReference type="Pfam" id="PF06082">
    <property type="entry name" value="YjbH"/>
    <property type="match status" value="1"/>
</dbReference>
<dbReference type="Proteomes" id="UP000316030">
    <property type="component" value="Unassembled WGS sequence"/>
</dbReference>
<evidence type="ECO:0000313" key="2">
    <source>
        <dbReference type="EMBL" id="SMO92441.1"/>
    </source>
</evidence>
<name>A0A521F9Y4_9RHOB</name>
<dbReference type="RefSeq" id="WP_142494286.1">
    <property type="nucleotide sequence ID" value="NZ_FXTO01000025.1"/>
</dbReference>
<reference evidence="2 3" key="1">
    <citation type="submission" date="2017-05" db="EMBL/GenBank/DDBJ databases">
        <authorList>
            <person name="Varghese N."/>
            <person name="Submissions S."/>
        </authorList>
    </citation>
    <scope>NUCLEOTIDE SEQUENCE [LARGE SCALE GENOMIC DNA]</scope>
    <source>
        <strain evidence="2 3">DSM 29506</strain>
    </source>
</reference>
<gene>
    <name evidence="2" type="ORF">SAMN06265173_1253</name>
</gene>
<organism evidence="2 3">
    <name type="scientific">Thalassovita litoralis</name>
    <dbReference type="NCBI Taxonomy" id="1010611"/>
    <lineage>
        <taxon>Bacteria</taxon>
        <taxon>Pseudomonadati</taxon>
        <taxon>Pseudomonadota</taxon>
        <taxon>Alphaproteobacteria</taxon>
        <taxon>Rhodobacterales</taxon>
        <taxon>Roseobacteraceae</taxon>
        <taxon>Thalassovita</taxon>
    </lineage>
</organism>
<accession>A0A521F9Y4</accession>
<feature type="compositionally biased region" description="Polar residues" evidence="1">
    <location>
        <begin position="209"/>
        <end position="218"/>
    </location>
</feature>
<dbReference type="OrthoDB" id="19542at2"/>
<feature type="region of interest" description="Disordered" evidence="1">
    <location>
        <begin position="201"/>
        <end position="221"/>
    </location>
</feature>
<dbReference type="EMBL" id="FXTO01000025">
    <property type="protein sequence ID" value="SMO92441.1"/>
    <property type="molecule type" value="Genomic_DNA"/>
</dbReference>
<proteinExistence type="predicted"/>